<dbReference type="Gene3D" id="3.30.70.270">
    <property type="match status" value="1"/>
</dbReference>
<dbReference type="CDD" id="cd00130">
    <property type="entry name" value="PAS"/>
    <property type="match status" value="2"/>
</dbReference>
<dbReference type="GO" id="GO:0006355">
    <property type="term" value="P:regulation of DNA-templated transcription"/>
    <property type="evidence" value="ECO:0007669"/>
    <property type="project" value="InterPro"/>
</dbReference>
<dbReference type="Gene3D" id="3.30.450.20">
    <property type="entry name" value="PAS domain"/>
    <property type="match status" value="1"/>
</dbReference>
<dbReference type="PROSITE" id="PS50887">
    <property type="entry name" value="GGDEF"/>
    <property type="match status" value="1"/>
</dbReference>
<dbReference type="SMART" id="SM00267">
    <property type="entry name" value="GGDEF"/>
    <property type="match status" value="1"/>
</dbReference>
<dbReference type="InterPro" id="IPR035919">
    <property type="entry name" value="EAL_sf"/>
</dbReference>
<dbReference type="InterPro" id="IPR000160">
    <property type="entry name" value="GGDEF_dom"/>
</dbReference>
<dbReference type="SUPFAM" id="SSF55073">
    <property type="entry name" value="Nucleotide cyclase"/>
    <property type="match status" value="1"/>
</dbReference>
<dbReference type="InterPro" id="IPR013767">
    <property type="entry name" value="PAS_fold"/>
</dbReference>
<dbReference type="PROSITE" id="PS50113">
    <property type="entry name" value="PAC"/>
    <property type="match status" value="1"/>
</dbReference>
<dbReference type="InterPro" id="IPR052155">
    <property type="entry name" value="Biofilm_reg_signaling"/>
</dbReference>
<dbReference type="PANTHER" id="PTHR44757:SF2">
    <property type="entry name" value="BIOFILM ARCHITECTURE MAINTENANCE PROTEIN MBAA"/>
    <property type="match status" value="1"/>
</dbReference>
<dbReference type="InterPro" id="IPR000700">
    <property type="entry name" value="PAS-assoc_C"/>
</dbReference>
<name>A0A845I1B3_9BURK</name>
<dbReference type="Pfam" id="PF00989">
    <property type="entry name" value="PAS"/>
    <property type="match status" value="1"/>
</dbReference>
<accession>A0A845I1B3</accession>
<sequence length="731" mass="80691">MDKRVPLTELTAVRRSVVGTGEGQRGQIERLEGSAMAAALRTGLSADQLSAEQTYFNDIYLLAPVGYFVLGFDTTILQMNVVGADVLGVPRSNPARLPLRQFVAPRFHDDFDAMVRNALNTSQAQQCGVQICRHPDEQGFAATLRASADASSQAIRVVLELAEGKLAALERSEERFRRIVHTAEEGIWEIDAKARTSFVNPKMASMLGYAIEDMLGQPLVAFMDEEGRGILEQNIARRQRGVAERHEFKFLRKDGSELWTSLVTNPIYDADGAYLGALALVTDVTADRANSELIWQKANYDALTALPNRHMFHDRLNYEVRKAQREGLQLALLFIDLDDFKQVNDTLGHEQGDCVLIEAARRISNCVRTSDTVARLGGDEFTVILSGLEQTTGIERIAQNMLGQLTRPFLLETGVPSISASIGIALYPSDGHAPEELLRNADQAMYAAKSGGSNRYSYFTAELQQAAQQRLQTTLDLRGALAAQQFELHYQPIVNLATGKIERAEALLRWRHPERGLLGPAEFLSQAESGGMMLEVGDWVFRHAARQVQQWQQAYGSEFQISVNFSAAQLRGDADLYSGWCDYVQQLQLSPHSIVIEIKESVLADGVTRVVERLRCLREMGLQVALDNFGNGHASLSHLKQFGIDQLKLDRSFLTDIVSDSGELAMCEALVVMAHKLGLRVVAEGVETAAQCSLLRLTGCDFVQGYVYAGALAPAQFEQLCAAGLPELDHF</sequence>
<dbReference type="CDD" id="cd01949">
    <property type="entry name" value="GGDEF"/>
    <property type="match status" value="1"/>
</dbReference>
<evidence type="ECO:0000313" key="6">
    <source>
        <dbReference type="Proteomes" id="UP000444316"/>
    </source>
</evidence>
<evidence type="ECO:0000313" key="5">
    <source>
        <dbReference type="EMBL" id="MYN45501.1"/>
    </source>
</evidence>
<evidence type="ECO:0000259" key="2">
    <source>
        <dbReference type="PROSITE" id="PS50113"/>
    </source>
</evidence>
<dbReference type="InterPro" id="IPR000014">
    <property type="entry name" value="PAS"/>
</dbReference>
<evidence type="ECO:0000259" key="1">
    <source>
        <dbReference type="PROSITE" id="PS50112"/>
    </source>
</evidence>
<dbReference type="NCBIfam" id="TIGR00254">
    <property type="entry name" value="GGDEF"/>
    <property type="match status" value="1"/>
</dbReference>
<proteinExistence type="predicted"/>
<dbReference type="PANTHER" id="PTHR44757">
    <property type="entry name" value="DIGUANYLATE CYCLASE DGCP"/>
    <property type="match status" value="1"/>
</dbReference>
<evidence type="ECO:0000259" key="3">
    <source>
        <dbReference type="PROSITE" id="PS50883"/>
    </source>
</evidence>
<dbReference type="Pfam" id="PF00563">
    <property type="entry name" value="EAL"/>
    <property type="match status" value="1"/>
</dbReference>
<organism evidence="5 6">
    <name type="scientific">Duganella fentianensis</name>
    <dbReference type="NCBI Taxonomy" id="2692177"/>
    <lineage>
        <taxon>Bacteria</taxon>
        <taxon>Pseudomonadati</taxon>
        <taxon>Pseudomonadota</taxon>
        <taxon>Betaproteobacteria</taxon>
        <taxon>Burkholderiales</taxon>
        <taxon>Oxalobacteraceae</taxon>
        <taxon>Telluria group</taxon>
        <taxon>Duganella</taxon>
    </lineage>
</organism>
<dbReference type="Gene3D" id="3.20.20.450">
    <property type="entry name" value="EAL domain"/>
    <property type="match status" value="1"/>
</dbReference>
<dbReference type="PROSITE" id="PS50112">
    <property type="entry name" value="PAS"/>
    <property type="match status" value="1"/>
</dbReference>
<dbReference type="SMART" id="SM00086">
    <property type="entry name" value="PAC"/>
    <property type="match status" value="1"/>
</dbReference>
<dbReference type="InterPro" id="IPR035965">
    <property type="entry name" value="PAS-like_dom_sf"/>
</dbReference>
<feature type="domain" description="EAL" evidence="3">
    <location>
        <begin position="470"/>
        <end position="725"/>
    </location>
</feature>
<feature type="domain" description="GGDEF" evidence="4">
    <location>
        <begin position="328"/>
        <end position="461"/>
    </location>
</feature>
<evidence type="ECO:0000259" key="4">
    <source>
        <dbReference type="PROSITE" id="PS50887"/>
    </source>
</evidence>
<dbReference type="PROSITE" id="PS50883">
    <property type="entry name" value="EAL"/>
    <property type="match status" value="1"/>
</dbReference>
<dbReference type="SUPFAM" id="SSF55785">
    <property type="entry name" value="PYP-like sensor domain (PAS domain)"/>
    <property type="match status" value="2"/>
</dbReference>
<feature type="domain" description="PAC" evidence="2">
    <location>
        <begin position="244"/>
        <end position="296"/>
    </location>
</feature>
<dbReference type="InterPro" id="IPR043128">
    <property type="entry name" value="Rev_trsase/Diguanyl_cyclase"/>
</dbReference>
<dbReference type="EMBL" id="WWCL01000002">
    <property type="protein sequence ID" value="MYN45501.1"/>
    <property type="molecule type" value="Genomic_DNA"/>
</dbReference>
<dbReference type="InterPro" id="IPR001610">
    <property type="entry name" value="PAC"/>
</dbReference>
<gene>
    <name evidence="5" type="ORF">GTP23_10620</name>
</gene>
<dbReference type="RefSeq" id="WP_161035109.1">
    <property type="nucleotide sequence ID" value="NZ_WWCL01000002.1"/>
</dbReference>
<dbReference type="SMART" id="SM00052">
    <property type="entry name" value="EAL"/>
    <property type="match status" value="1"/>
</dbReference>
<dbReference type="FunFam" id="3.30.70.270:FF:000001">
    <property type="entry name" value="Diguanylate cyclase domain protein"/>
    <property type="match status" value="1"/>
</dbReference>
<dbReference type="AlphaFoldDB" id="A0A845I1B3"/>
<dbReference type="InterPro" id="IPR001633">
    <property type="entry name" value="EAL_dom"/>
</dbReference>
<dbReference type="Pfam" id="PF00990">
    <property type="entry name" value="GGDEF"/>
    <property type="match status" value="1"/>
</dbReference>
<dbReference type="CDD" id="cd01948">
    <property type="entry name" value="EAL"/>
    <property type="match status" value="1"/>
</dbReference>
<dbReference type="SUPFAM" id="SSF141868">
    <property type="entry name" value="EAL domain-like"/>
    <property type="match status" value="1"/>
</dbReference>
<dbReference type="SMART" id="SM00091">
    <property type="entry name" value="PAS"/>
    <property type="match status" value="2"/>
</dbReference>
<dbReference type="InterPro" id="IPR029787">
    <property type="entry name" value="Nucleotide_cyclase"/>
</dbReference>
<feature type="domain" description="PAS" evidence="1">
    <location>
        <begin position="172"/>
        <end position="235"/>
    </location>
</feature>
<protein>
    <submittedName>
        <fullName evidence="5">EAL domain-containing protein</fullName>
    </submittedName>
</protein>
<dbReference type="GO" id="GO:0003824">
    <property type="term" value="F:catalytic activity"/>
    <property type="evidence" value="ECO:0007669"/>
    <property type="project" value="UniProtKB-ARBA"/>
</dbReference>
<reference evidence="5" key="1">
    <citation type="submission" date="2019-12" db="EMBL/GenBank/DDBJ databases">
        <title>Novel species isolated from a subtropical stream in China.</title>
        <authorList>
            <person name="Lu H."/>
        </authorList>
    </citation>
    <scope>NUCLEOTIDE SEQUENCE [LARGE SCALE GENOMIC DNA]</scope>
    <source>
        <strain evidence="5">FT93W</strain>
    </source>
</reference>
<keyword evidence="6" id="KW-1185">Reference proteome</keyword>
<comment type="caution">
    <text evidence="5">The sequence shown here is derived from an EMBL/GenBank/DDBJ whole genome shotgun (WGS) entry which is preliminary data.</text>
</comment>
<dbReference type="NCBIfam" id="TIGR00229">
    <property type="entry name" value="sensory_box"/>
    <property type="match status" value="1"/>
</dbReference>
<dbReference type="Proteomes" id="UP000444316">
    <property type="component" value="Unassembled WGS sequence"/>
</dbReference>